<evidence type="ECO:0000256" key="1">
    <source>
        <dbReference type="ARBA" id="ARBA00000971"/>
    </source>
</evidence>
<sequence>MSRNFSNEQFSINLEEQPGCSVTAEVRVSPSFVGKLQEQAIKKIKKDVSFPGFRKGKVPNAMILSRYPSQVSRELNQLLIQSAYQALSSVGGRRPLSPKAVKSTSIVKVDVHEGGQVDFIYEAFPIISEISWDKLPEIEEPQEKEITEEELQAGLTNISYFFATKTPVTRPSQEGDFISLSLHVTNQHEESTLKPIFENRYFKLCKEDMSDAFREKFLGITAGDRVTETIASTDIQSFLNGDLLIFTINSVIEVVAPELDDDKARQLQAESLEDLTKKLRIQLENQAESKRNQQRFANAENALATIADFDLPASMLAERVEMFSKEKLLNARLVQYCSDEELESKKADLLKEAEEEAKKTLKLFFLTNKVFSDEKLVISREELQHMIDVCSRERFGVQPPKDISNEVLQELVTAARDRLTYHKALEKVLSKAKEHVALS</sequence>
<dbReference type="GO" id="GO:0003755">
    <property type="term" value="F:peptidyl-prolyl cis-trans isomerase activity"/>
    <property type="evidence" value="ECO:0007669"/>
    <property type="project" value="UniProtKB-KW"/>
</dbReference>
<dbReference type="GO" id="GO:0006457">
    <property type="term" value="P:protein folding"/>
    <property type="evidence" value="ECO:0007669"/>
    <property type="project" value="InterPro"/>
</dbReference>
<feature type="domain" description="Trigger factor ribosome-binding bacterial" evidence="11">
    <location>
        <begin position="12"/>
        <end position="157"/>
    </location>
</feature>
<evidence type="ECO:0000313" key="13">
    <source>
        <dbReference type="EMBL" id="ANG65983.1"/>
    </source>
</evidence>
<dbReference type="InterPro" id="IPR036611">
    <property type="entry name" value="Trigger_fac_ribosome-bd_sf"/>
</dbReference>
<evidence type="ECO:0000256" key="6">
    <source>
        <dbReference type="ARBA" id="ARBA00023110"/>
    </source>
</evidence>
<comment type="similarity">
    <text evidence="3">Belongs to the FKBP-type PPIase family. Tig subfamily.</text>
</comment>
<dbReference type="InterPro" id="IPR046357">
    <property type="entry name" value="PPIase_dom_sf"/>
</dbReference>
<evidence type="ECO:0000313" key="14">
    <source>
        <dbReference type="Proteomes" id="UP000019147"/>
    </source>
</evidence>
<protein>
    <recommendedName>
        <fullName evidence="5">Trigger factor</fullName>
        <ecNumber evidence="4">5.2.1.8</ecNumber>
    </recommendedName>
    <alternativeName>
        <fullName evidence="9">PPIase</fullName>
    </alternativeName>
</protein>
<proteinExistence type="inferred from homology"/>
<reference evidence="13 14" key="1">
    <citation type="journal article" date="2014" name="Syst. Appl. Microbiol.">
        <title>Evidence for the existence of two new members of the family Chlamydiaceae and proposal of Chlamydia avium sp. nov. and Chlamydia gallinacea sp. nov.</title>
        <authorList>
            <person name="Sachse K."/>
            <person name="Laroucau K."/>
            <person name="Riege K."/>
            <person name="Wehner S."/>
            <person name="Dilcher M."/>
            <person name="Creasy H.H."/>
            <person name="Weidmann M."/>
            <person name="Myers G."/>
            <person name="Vorimore F."/>
            <person name="Vicari N."/>
            <person name="Magnino S."/>
            <person name="Liebler-Tenorio E."/>
            <person name="Ruettger A."/>
            <person name="Bavoil P.M."/>
            <person name="Hufert F.T."/>
            <person name="Rossello-Mora R."/>
            <person name="Marz M."/>
        </authorList>
    </citation>
    <scope>NUCLEOTIDE SEQUENCE [LARGE SCALE GENOMIC DNA]</scope>
    <source>
        <strain evidence="13 14">08-1274/3</strain>
    </source>
</reference>
<comment type="catalytic activity">
    <reaction evidence="1">
        <text>[protein]-peptidylproline (omega=180) = [protein]-peptidylproline (omega=0)</text>
        <dbReference type="Rhea" id="RHEA:16237"/>
        <dbReference type="Rhea" id="RHEA-COMP:10747"/>
        <dbReference type="Rhea" id="RHEA-COMP:10748"/>
        <dbReference type="ChEBI" id="CHEBI:83833"/>
        <dbReference type="ChEBI" id="CHEBI:83834"/>
        <dbReference type="EC" id="5.2.1.8"/>
    </reaction>
</comment>
<dbReference type="Proteomes" id="UP000019147">
    <property type="component" value="Chromosome"/>
</dbReference>
<dbReference type="GO" id="GO:0005737">
    <property type="term" value="C:cytoplasm"/>
    <property type="evidence" value="ECO:0007669"/>
    <property type="project" value="UniProtKB-SubCell"/>
</dbReference>
<dbReference type="EC" id="5.2.1.8" evidence="4"/>
<keyword evidence="10" id="KW-0175">Coiled coil</keyword>
<dbReference type="NCBIfam" id="TIGR00115">
    <property type="entry name" value="tig"/>
    <property type="match status" value="1"/>
</dbReference>
<dbReference type="KEGG" id="cgz:M787_001435"/>
<name>A0A173DYI8_9CHLA</name>
<accession>A0A173DYI8</accession>
<feature type="coiled-coil region" evidence="10">
    <location>
        <begin position="269"/>
        <end position="300"/>
    </location>
</feature>
<dbReference type="InterPro" id="IPR037041">
    <property type="entry name" value="Trigger_fac_C_sf"/>
</dbReference>
<evidence type="ECO:0000256" key="3">
    <source>
        <dbReference type="ARBA" id="ARBA00005464"/>
    </source>
</evidence>
<evidence type="ECO:0000256" key="5">
    <source>
        <dbReference type="ARBA" id="ARBA00016902"/>
    </source>
</evidence>
<evidence type="ECO:0000259" key="12">
    <source>
        <dbReference type="Pfam" id="PF05698"/>
    </source>
</evidence>
<gene>
    <name evidence="13" type="ORF">M787_001435</name>
</gene>
<dbReference type="GeneID" id="81477965"/>
<dbReference type="RefSeq" id="WP_021828684.1">
    <property type="nucleotide sequence ID" value="NZ_CP015840.1"/>
</dbReference>
<dbReference type="Gene3D" id="3.30.70.1050">
    <property type="entry name" value="Trigger factor ribosome-binding domain"/>
    <property type="match status" value="1"/>
</dbReference>
<evidence type="ECO:0000256" key="8">
    <source>
        <dbReference type="ARBA" id="ARBA00023235"/>
    </source>
</evidence>
<dbReference type="InterPro" id="IPR005215">
    <property type="entry name" value="Trig_fac"/>
</dbReference>
<dbReference type="eggNOG" id="COG0544">
    <property type="taxonomic scope" value="Bacteria"/>
</dbReference>
<dbReference type="Gene3D" id="3.10.50.40">
    <property type="match status" value="1"/>
</dbReference>
<dbReference type="InterPro" id="IPR008881">
    <property type="entry name" value="Trigger_fac_ribosome-bd_bac"/>
</dbReference>
<evidence type="ECO:0000256" key="9">
    <source>
        <dbReference type="ARBA" id="ARBA00029986"/>
    </source>
</evidence>
<keyword evidence="8" id="KW-0413">Isomerase</keyword>
<organism evidence="13 14">
    <name type="scientific">Chlamydia gallinacea 08-1274/3</name>
    <dbReference type="NCBI Taxonomy" id="1143323"/>
    <lineage>
        <taxon>Bacteria</taxon>
        <taxon>Pseudomonadati</taxon>
        <taxon>Chlamydiota</taxon>
        <taxon>Chlamydiia</taxon>
        <taxon>Chlamydiales</taxon>
        <taxon>Chlamydiaceae</taxon>
        <taxon>Chlamydia/Chlamydophila group</taxon>
        <taxon>Chlamydia</taxon>
    </lineage>
</organism>
<evidence type="ECO:0000256" key="4">
    <source>
        <dbReference type="ARBA" id="ARBA00013194"/>
    </source>
</evidence>
<evidence type="ECO:0000256" key="7">
    <source>
        <dbReference type="ARBA" id="ARBA00023186"/>
    </source>
</evidence>
<feature type="domain" description="Trigger factor C-terminal" evidence="12">
    <location>
        <begin position="271"/>
        <end position="429"/>
    </location>
</feature>
<dbReference type="AlphaFoldDB" id="A0A173DYI8"/>
<dbReference type="GO" id="GO:0015031">
    <property type="term" value="P:protein transport"/>
    <property type="evidence" value="ECO:0007669"/>
    <property type="project" value="InterPro"/>
</dbReference>
<keyword evidence="7" id="KW-0143">Chaperone</keyword>
<dbReference type="STRING" id="1143323.M787_001435"/>
<evidence type="ECO:0000259" key="11">
    <source>
        <dbReference type="Pfam" id="PF05697"/>
    </source>
</evidence>
<keyword evidence="6" id="KW-0697">Rotamase</keyword>
<dbReference type="Gene3D" id="1.10.3120.10">
    <property type="entry name" value="Trigger factor, C-terminal domain"/>
    <property type="match status" value="1"/>
</dbReference>
<dbReference type="OrthoDB" id="9767721at2"/>
<comment type="subcellular location">
    <subcellularLocation>
        <location evidence="2">Cytoplasm</location>
    </subcellularLocation>
</comment>
<dbReference type="SUPFAM" id="SSF109998">
    <property type="entry name" value="Triger factor/SurA peptide-binding domain-like"/>
    <property type="match status" value="1"/>
</dbReference>
<dbReference type="PIRSF" id="PIRSF003095">
    <property type="entry name" value="Trigger_factor"/>
    <property type="match status" value="1"/>
</dbReference>
<dbReference type="Pfam" id="PF05698">
    <property type="entry name" value="Trigger_C"/>
    <property type="match status" value="1"/>
</dbReference>
<evidence type="ECO:0000256" key="10">
    <source>
        <dbReference type="SAM" id="Coils"/>
    </source>
</evidence>
<dbReference type="InterPro" id="IPR027304">
    <property type="entry name" value="Trigger_fact/SurA_dom_sf"/>
</dbReference>
<dbReference type="EMBL" id="CP015840">
    <property type="protein sequence ID" value="ANG65983.1"/>
    <property type="molecule type" value="Genomic_DNA"/>
</dbReference>
<evidence type="ECO:0000256" key="2">
    <source>
        <dbReference type="ARBA" id="ARBA00004496"/>
    </source>
</evidence>
<dbReference type="InterPro" id="IPR008880">
    <property type="entry name" value="Trigger_fac_C"/>
</dbReference>
<dbReference type="SUPFAM" id="SSF102735">
    <property type="entry name" value="Trigger factor ribosome-binding domain"/>
    <property type="match status" value="1"/>
</dbReference>
<dbReference type="Pfam" id="PF05697">
    <property type="entry name" value="Trigger_N"/>
    <property type="match status" value="1"/>
</dbReference>